<evidence type="ECO:0000256" key="7">
    <source>
        <dbReference type="ARBA" id="ARBA00022898"/>
    </source>
</evidence>
<protein>
    <recommendedName>
        <fullName evidence="10">Thiamine pyrimidine synthase</fullName>
    </recommendedName>
</protein>
<evidence type="ECO:0000256" key="3">
    <source>
        <dbReference type="ARBA" id="ARBA00009406"/>
    </source>
</evidence>
<dbReference type="InterPro" id="IPR027939">
    <property type="entry name" value="NMT1/THI5"/>
</dbReference>
<keyword evidence="12" id="KW-0732">Signal</keyword>
<reference evidence="14 15" key="1">
    <citation type="submission" date="2023-10" db="EMBL/GenBank/DDBJ databases">
        <title>Niallia locisalis sp.nov. isolated from a salt pond sample.</title>
        <authorList>
            <person name="Li X.-J."/>
            <person name="Dong L."/>
        </authorList>
    </citation>
    <scope>NUCLEOTIDE SEQUENCE [LARGE SCALE GENOMIC DNA]</scope>
    <source>
        <strain evidence="14 15">DSM 29761</strain>
    </source>
</reference>
<evidence type="ECO:0000313" key="14">
    <source>
        <dbReference type="EMBL" id="WVX81290.1"/>
    </source>
</evidence>
<organism evidence="14 15">
    <name type="scientific">Niallia oryzisoli</name>
    <dbReference type="NCBI Taxonomy" id="1737571"/>
    <lineage>
        <taxon>Bacteria</taxon>
        <taxon>Bacillati</taxon>
        <taxon>Bacillota</taxon>
        <taxon>Bacilli</taxon>
        <taxon>Bacillales</taxon>
        <taxon>Bacillaceae</taxon>
        <taxon>Niallia</taxon>
    </lineage>
</organism>
<comment type="function">
    <text evidence="1">Responsible for the formation of the pyrimidine heterocycle in the thiamine biosynthesis pathway. Catalyzes the formation of hydroxymethylpyrimidine phosphate (HMP-P) from histidine and pyridoxal phosphate (PLP). The protein uses PLP and the active site histidine to form HMP-P, generating an inactive enzyme. The enzyme can only undergo a single turnover, which suggests it is a suicide enzyme.</text>
</comment>
<accession>A0ABZ2CH67</accession>
<evidence type="ECO:0000256" key="6">
    <source>
        <dbReference type="ARBA" id="ARBA00022723"/>
    </source>
</evidence>
<keyword evidence="8" id="KW-0784">Thiamine biosynthesis</keyword>
<evidence type="ECO:0000256" key="5">
    <source>
        <dbReference type="ARBA" id="ARBA00022679"/>
    </source>
</evidence>
<dbReference type="RefSeq" id="WP_338450219.1">
    <property type="nucleotide sequence ID" value="NZ_CP137640.1"/>
</dbReference>
<comment type="similarity">
    <text evidence="3">Belongs to the NMT1/THI5 family.</text>
</comment>
<dbReference type="PANTHER" id="PTHR31528">
    <property type="entry name" value="4-AMINO-5-HYDROXYMETHYL-2-METHYLPYRIMIDINE PHOSPHATE SYNTHASE THI11-RELATED"/>
    <property type="match status" value="1"/>
</dbReference>
<sequence>MKKLTSIIVLLALLLLSACGNSETKEVAGSSNGKSSEKVPLLLAAEGTAMYYAYIARDKGFFEDEGIEVELLPGKGGSYVVQQVGAETIDMGIIAVNSVLPAWDKGIDIKMVYQVNTTNLFDFMVPEDSKVTDIKQLKGKVIGVTDLGSGEVPMVRSILTSAGLNPDQDVTIRAIGADGTSILTAFEKGEIDAFSGGAHDLISLYGKGFKSRSLVPKEYKSIPSTGIIANGKIMEENPEIVEKITRAVAKATDFAINDPDAAYELMKKAVPEQYTDEEMGRLFLDTFIGLSTPTDPEKGYGYIYKDSWKKLVEQFSDGDDPVVKNKINLDEYLDSSLLEKANDF</sequence>
<dbReference type="SUPFAM" id="SSF53850">
    <property type="entry name" value="Periplasmic binding protein-like II"/>
    <property type="match status" value="1"/>
</dbReference>
<dbReference type="PROSITE" id="PS51257">
    <property type="entry name" value="PROKAR_LIPOPROTEIN"/>
    <property type="match status" value="1"/>
</dbReference>
<keyword evidence="6" id="KW-0479">Metal-binding</keyword>
<name>A0ABZ2CH67_9BACI</name>
<evidence type="ECO:0000256" key="1">
    <source>
        <dbReference type="ARBA" id="ARBA00003469"/>
    </source>
</evidence>
<dbReference type="PANTHER" id="PTHR31528:SF1">
    <property type="entry name" value="4-AMINO-5-HYDROXYMETHYL-2-METHYLPYRIMIDINE PHOSPHATE SYNTHASE THI11-RELATED"/>
    <property type="match status" value="1"/>
</dbReference>
<evidence type="ECO:0000313" key="15">
    <source>
        <dbReference type="Proteomes" id="UP001357223"/>
    </source>
</evidence>
<keyword evidence="7" id="KW-0663">Pyridoxal phosphate</keyword>
<evidence type="ECO:0000259" key="13">
    <source>
        <dbReference type="Pfam" id="PF09084"/>
    </source>
</evidence>
<dbReference type="EMBL" id="CP137640">
    <property type="protein sequence ID" value="WVX81290.1"/>
    <property type="molecule type" value="Genomic_DNA"/>
</dbReference>
<dbReference type="InterPro" id="IPR015168">
    <property type="entry name" value="SsuA/THI5"/>
</dbReference>
<evidence type="ECO:0000256" key="12">
    <source>
        <dbReference type="SAM" id="SignalP"/>
    </source>
</evidence>
<evidence type="ECO:0000256" key="8">
    <source>
        <dbReference type="ARBA" id="ARBA00022977"/>
    </source>
</evidence>
<dbReference type="Gene3D" id="3.40.190.10">
    <property type="entry name" value="Periplasmic binding protein-like II"/>
    <property type="match status" value="2"/>
</dbReference>
<keyword evidence="15" id="KW-1185">Reference proteome</keyword>
<keyword evidence="5" id="KW-0808">Transferase</keyword>
<gene>
    <name evidence="14" type="ORF">R4Z09_29765</name>
</gene>
<keyword evidence="9" id="KW-0408">Iron</keyword>
<dbReference type="Proteomes" id="UP001357223">
    <property type="component" value="Chromosome"/>
</dbReference>
<evidence type="ECO:0000256" key="11">
    <source>
        <dbReference type="ARBA" id="ARBA00048179"/>
    </source>
</evidence>
<feature type="signal peptide" evidence="12">
    <location>
        <begin position="1"/>
        <end position="22"/>
    </location>
</feature>
<evidence type="ECO:0000256" key="4">
    <source>
        <dbReference type="ARBA" id="ARBA00011738"/>
    </source>
</evidence>
<feature type="domain" description="SsuA/THI5-like" evidence="13">
    <location>
        <begin position="53"/>
        <end position="262"/>
    </location>
</feature>
<comment type="pathway">
    <text evidence="2">Cofactor biosynthesis; thiamine diphosphate biosynthesis.</text>
</comment>
<proteinExistence type="inferred from homology"/>
<comment type="catalytic activity">
    <reaction evidence="11">
        <text>N(6)-(pyridoxal phosphate)-L-lysyl-[4-amino-5-hydroxymethyl-2-methylpyrimidine phosphate synthase] + L-histidyl-[4-amino-5-hydroxymethyl-2-methylpyrimidine phosphate synthase] + 2 Fe(3+) + 4 H2O = L-lysyl-[4-amino-5-hydroxymethyl-2-methylpyrimidine phosphate synthase] + (2S)-2-amino-5-hydroxy-4-oxopentanoyl-[4-amino-5-hydroxymethyl-2-methylpyrimidine phosphate synthase] + 4-amino-2-methyl-5-(phosphooxymethyl)pyrimidine + 3-oxopropanoate + 2 Fe(2+) + 2 H(+)</text>
        <dbReference type="Rhea" id="RHEA:65756"/>
        <dbReference type="Rhea" id="RHEA-COMP:16892"/>
        <dbReference type="Rhea" id="RHEA-COMP:16893"/>
        <dbReference type="Rhea" id="RHEA-COMP:16894"/>
        <dbReference type="Rhea" id="RHEA-COMP:16895"/>
        <dbReference type="ChEBI" id="CHEBI:15377"/>
        <dbReference type="ChEBI" id="CHEBI:15378"/>
        <dbReference type="ChEBI" id="CHEBI:29033"/>
        <dbReference type="ChEBI" id="CHEBI:29034"/>
        <dbReference type="ChEBI" id="CHEBI:29969"/>
        <dbReference type="ChEBI" id="CHEBI:29979"/>
        <dbReference type="ChEBI" id="CHEBI:33190"/>
        <dbReference type="ChEBI" id="CHEBI:58354"/>
        <dbReference type="ChEBI" id="CHEBI:143915"/>
        <dbReference type="ChEBI" id="CHEBI:157692"/>
    </reaction>
    <physiologicalReaction direction="left-to-right" evidence="11">
        <dbReference type="Rhea" id="RHEA:65757"/>
    </physiologicalReaction>
</comment>
<comment type="subunit">
    <text evidence="4">Homodimer.</text>
</comment>
<evidence type="ECO:0000256" key="10">
    <source>
        <dbReference type="ARBA" id="ARBA00033171"/>
    </source>
</evidence>
<evidence type="ECO:0000256" key="9">
    <source>
        <dbReference type="ARBA" id="ARBA00023004"/>
    </source>
</evidence>
<dbReference type="Pfam" id="PF09084">
    <property type="entry name" value="NMT1"/>
    <property type="match status" value="1"/>
</dbReference>
<evidence type="ECO:0000256" key="2">
    <source>
        <dbReference type="ARBA" id="ARBA00004948"/>
    </source>
</evidence>
<feature type="chain" id="PRO_5047117643" description="Thiamine pyrimidine synthase" evidence="12">
    <location>
        <begin position="23"/>
        <end position="344"/>
    </location>
</feature>